<comment type="subcellular location">
    <subcellularLocation>
        <location evidence="2">Chromosome</location>
    </subcellularLocation>
    <subcellularLocation>
        <location evidence="1">Nucleus</location>
    </subcellularLocation>
</comment>
<dbReference type="Gene3D" id="2.30.30.140">
    <property type="match status" value="1"/>
</dbReference>
<keyword evidence="20" id="KW-0804">Transcription</keyword>
<keyword evidence="16" id="KW-0007">Acetylation</keyword>
<dbReference type="CDD" id="cd00167">
    <property type="entry name" value="SANT"/>
    <property type="match status" value="1"/>
</dbReference>
<dbReference type="GO" id="GO:0140064">
    <property type="term" value="F:peptide crotonyltransferase activity"/>
    <property type="evidence" value="ECO:0007669"/>
    <property type="project" value="RHEA"/>
</dbReference>
<evidence type="ECO:0000256" key="16">
    <source>
        <dbReference type="ARBA" id="ARBA00022990"/>
    </source>
</evidence>
<dbReference type="GO" id="GO:0005681">
    <property type="term" value="C:spliceosomal complex"/>
    <property type="evidence" value="ECO:0007669"/>
    <property type="project" value="UniProtKB-KW"/>
</dbReference>
<keyword evidence="14" id="KW-0227">DNA damage</keyword>
<evidence type="ECO:0000256" key="27">
    <source>
        <dbReference type="ARBA" id="ARBA00045805"/>
    </source>
</evidence>
<keyword evidence="21" id="KW-0508">mRNA splicing</keyword>
<name>A0A0L1JAC9_ASPN3</name>
<evidence type="ECO:0000256" key="4">
    <source>
        <dbReference type="ARBA" id="ARBA00010506"/>
    </source>
</evidence>
<dbReference type="GO" id="GO:0005694">
    <property type="term" value="C:chromosome"/>
    <property type="evidence" value="ECO:0007669"/>
    <property type="project" value="UniProtKB-SubCell"/>
</dbReference>
<evidence type="ECO:0000313" key="44">
    <source>
        <dbReference type="Proteomes" id="UP000037505"/>
    </source>
</evidence>
<dbReference type="SMART" id="SM00298">
    <property type="entry name" value="CHROMO"/>
    <property type="match status" value="1"/>
</dbReference>
<dbReference type="InterPro" id="IPR047242">
    <property type="entry name" value="CDC5L/Cef1"/>
</dbReference>
<evidence type="ECO:0000256" key="1">
    <source>
        <dbReference type="ARBA" id="ARBA00004123"/>
    </source>
</evidence>
<keyword evidence="12" id="KW-0747">Spliceosome</keyword>
<evidence type="ECO:0000256" key="19">
    <source>
        <dbReference type="ARBA" id="ARBA00023159"/>
    </source>
</evidence>
<sequence length="1343" mass="152086">MPVVKGGVWTNIEDEVLRAAVSKYGLNQWARVSSLLARKTPKQCKARWVEWLDPGIRKVEWSREEDEKLLHLAKLMPTQWRTIAPIVGRTATQCLERYQKLLDEAEARENDELGLGGPEGGETAAPSADDVRRLRPGELDPDPESKPARPDTIDLDEDEKEMLSEARARLANTQGKKAKRKARERQLEESRRLAVLQKRRELKNAGINIKVVTRKKGEMDYNADIPFEKPAAPGFYDTMEEEARNERQREMFDPRKQQLANKRKGDQDEEAERKKRKNDKNSNSAASAAAARAGQMQKIREAEQSSKRRALVLPSPQVSESEMEDIIKMGMAGDKASKMAGDEEMTRGLLGNYSAIVGGTPIRTPRAAPEEDHIANEIKNIRALTETQSSLLGGENTPLHEGGSSTGFDGIAPRRQEIVTPNPMATPFRQANGGVSATPMRGGVGPGATPLRTPRDHFSLNQMEGGQLVGSTPKEIKMHENFMRQSIRSKLSALPKPKETEWELEELPSESAEPTVSEEYVEEDMAERDRREREAREKAAQAELKRQSQVYQRSLPRPSVLDIDALVERASQVTDPIASMISKEAALLIAHDARKFPVPGAKVEGKSRKAERIDDALIEAARIAIATEANSEEKKPEWTEDFDAQWTTAHSKALPGLSNYADDGEDEYQQEQRMISVFDNVQVSLLATAERGNKLEKKLALHYGGYQNRAKMLRSKILEASAALEKSKDELDAFRNLQISEEAAISTRLEKLRDDVAFVMRREREAQEGLPKTDNKMTTDGNLRQTTSKAVSSEHRNGQSSIPSNIVPLRLHRIFPPRLYFHLYKPARPIENYSPNAMGVRDSHGEATATPDPVEKGFATLNTIRIGVKAMVQKDGELRKAEILSIRQRKDGPSFYVHYVDFNKRLDEWIDSTRIDLSHEVEWPQPEKPEKKKAGPGNKAPSKNAQKRARAGSREVSATPDLLTGKNTNVGKAQRPSKAGGKENRDETPANLSILDSEAISADVTPKPESDDVDMIGVSFTDTKEEHEQGKMSREEEIERLRTSGSMTQNPTEIHRVRNLNRLQMGKFDIEPWYFSPYPASFSDVDMVYIDEFCLSYFDNKRAFERHRAKCTLVHPPGNEIYRDDHISFFEVDGRRQRTWCRNLCLLSKLFLDHKTLYYDVDPFLFYCMATRDETGCHLVGYFSKEKDSAEGYNLACILTLPQYQRLGYGRLLISFSYELSKREGKLGSPEKPLSDLGLLSYRQYWRETLVELLIEPGRESMSENELAVLTSMTEKDVHETLVVFNMLRYHKGNWVIVLTDQVVEQHNKRLEKEKIKGSRKIDPARLQWKPPVFTASSRTWNW</sequence>
<evidence type="ECO:0000259" key="42">
    <source>
        <dbReference type="PROSITE" id="PS51726"/>
    </source>
</evidence>
<feature type="compositionally biased region" description="Basic and acidic residues" evidence="39">
    <location>
        <begin position="920"/>
        <end position="933"/>
    </location>
</feature>
<comment type="similarity">
    <text evidence="4">Belongs to the CEF1 family.</text>
</comment>
<dbReference type="FunFam" id="3.30.60.60:FF:000001">
    <property type="entry name" value="Histone acetyltransferase"/>
    <property type="match status" value="1"/>
</dbReference>
<comment type="subunit">
    <text evidence="5">Component of the NuA4 histone acetyltransferase complex.</text>
</comment>
<comment type="catalytic activity">
    <reaction evidence="29">
        <text>(2E)-butenoyl-CoA + L-lysyl-[protein] = N(6)-(2E)-butenoyl-L-lysyl-[protein] + CoA + H(+)</text>
        <dbReference type="Rhea" id="RHEA:53908"/>
        <dbReference type="Rhea" id="RHEA-COMP:9752"/>
        <dbReference type="Rhea" id="RHEA-COMP:13707"/>
        <dbReference type="ChEBI" id="CHEBI:15378"/>
        <dbReference type="ChEBI" id="CHEBI:29969"/>
        <dbReference type="ChEBI" id="CHEBI:57287"/>
        <dbReference type="ChEBI" id="CHEBI:57332"/>
        <dbReference type="ChEBI" id="CHEBI:137954"/>
    </reaction>
    <physiologicalReaction direction="left-to-right" evidence="29">
        <dbReference type="Rhea" id="RHEA:53909"/>
    </physiologicalReaction>
</comment>
<dbReference type="Gene3D" id="3.40.630.30">
    <property type="match status" value="1"/>
</dbReference>
<dbReference type="CDD" id="cd04301">
    <property type="entry name" value="NAT_SF"/>
    <property type="match status" value="1"/>
</dbReference>
<feature type="coiled-coil region" evidence="38">
    <location>
        <begin position="710"/>
        <end position="737"/>
    </location>
</feature>
<feature type="compositionally biased region" description="Basic and acidic residues" evidence="39">
    <location>
        <begin position="527"/>
        <end position="546"/>
    </location>
</feature>
<dbReference type="Pfam" id="PF17772">
    <property type="entry name" value="zf-MYST"/>
    <property type="match status" value="1"/>
</dbReference>
<comment type="subunit">
    <text evidence="6">Associated with the spliceosome.</text>
</comment>
<keyword evidence="13" id="KW-0677">Repeat</keyword>
<dbReference type="Gene3D" id="1.10.10.60">
    <property type="entry name" value="Homeodomain-like"/>
    <property type="match status" value="2"/>
</dbReference>
<evidence type="ECO:0000256" key="32">
    <source>
        <dbReference type="ARBA" id="ARBA00055157"/>
    </source>
</evidence>
<dbReference type="OrthoDB" id="1410009at2759"/>
<evidence type="ECO:0000256" key="3">
    <source>
        <dbReference type="ARBA" id="ARBA00010107"/>
    </source>
</evidence>
<dbReference type="InterPro" id="IPR040706">
    <property type="entry name" value="Zf-MYST"/>
</dbReference>
<dbReference type="InterPro" id="IPR016181">
    <property type="entry name" value="Acyl_CoA_acyltransferase"/>
</dbReference>
<keyword evidence="11" id="KW-0808">Transferase</keyword>
<feature type="region of interest" description="Disordered" evidence="39">
    <location>
        <begin position="493"/>
        <end position="551"/>
    </location>
</feature>
<evidence type="ECO:0000259" key="41">
    <source>
        <dbReference type="PROSITE" id="PS51294"/>
    </source>
</evidence>
<dbReference type="PROSITE" id="PS51726">
    <property type="entry name" value="MYST_HAT"/>
    <property type="match status" value="1"/>
</dbReference>
<keyword evidence="9" id="KW-0158">Chromosome</keyword>
<evidence type="ECO:0000256" key="29">
    <source>
        <dbReference type="ARBA" id="ARBA00047752"/>
    </source>
</evidence>
<feature type="domain" description="Myb-like" evidence="40">
    <location>
        <begin position="53"/>
        <end position="102"/>
    </location>
</feature>
<keyword evidence="10" id="KW-0507">mRNA processing</keyword>
<evidence type="ECO:0000256" key="26">
    <source>
        <dbReference type="ARBA" id="ARBA00031553"/>
    </source>
</evidence>
<evidence type="ECO:0000256" key="24">
    <source>
        <dbReference type="ARBA" id="ARBA00031065"/>
    </source>
</evidence>
<comment type="function">
    <text evidence="32">Involved in pre-mRNA splicing and cell cycle control.</text>
</comment>
<dbReference type="PROSITE" id="PS51294">
    <property type="entry name" value="HTH_MYB"/>
    <property type="match status" value="2"/>
</dbReference>
<feature type="active site" description="Proton donor/acceptor" evidence="37">
    <location>
        <position position="1231"/>
    </location>
</feature>
<evidence type="ECO:0000256" key="10">
    <source>
        <dbReference type="ARBA" id="ARBA00022664"/>
    </source>
</evidence>
<evidence type="ECO:0000256" key="39">
    <source>
        <dbReference type="SAM" id="MobiDB-lite"/>
    </source>
</evidence>
<feature type="domain" description="MYST-type HAT" evidence="42">
    <location>
        <begin position="1055"/>
        <end position="1331"/>
    </location>
</feature>
<feature type="region of interest" description="Disordered" evidence="39">
    <location>
        <begin position="241"/>
        <end position="322"/>
    </location>
</feature>
<feature type="compositionally biased region" description="Polar residues" evidence="39">
    <location>
        <begin position="778"/>
        <end position="791"/>
    </location>
</feature>
<evidence type="ECO:0000313" key="43">
    <source>
        <dbReference type="EMBL" id="KNG88388.1"/>
    </source>
</evidence>
<accession>A0A0L1JAC9</accession>
<dbReference type="Proteomes" id="UP000037505">
    <property type="component" value="Unassembled WGS sequence"/>
</dbReference>
<comment type="caution">
    <text evidence="43">The sequence shown here is derived from an EMBL/GenBank/DDBJ whole genome shotgun (WGS) entry which is preliminary data.</text>
</comment>
<dbReference type="GO" id="GO:0006281">
    <property type="term" value="P:DNA repair"/>
    <property type="evidence" value="ECO:0007669"/>
    <property type="project" value="UniProtKB-KW"/>
</dbReference>
<dbReference type="FunFam" id="2.30.30.140:FF:000209">
    <property type="entry name" value="Histone acetyltransferase"/>
    <property type="match status" value="1"/>
</dbReference>
<dbReference type="Pfam" id="PF01853">
    <property type="entry name" value="MOZ_SAS"/>
    <property type="match status" value="1"/>
</dbReference>
<reference evidence="43 44" key="1">
    <citation type="submission" date="2014-06" db="EMBL/GenBank/DDBJ databases">
        <title>The Genome of the Aflatoxigenic Filamentous Fungus Aspergillus nomius.</title>
        <authorList>
            <person name="Moore M.G."/>
            <person name="Shannon B.M."/>
            <person name="Brian M.M."/>
        </authorList>
    </citation>
    <scope>NUCLEOTIDE SEQUENCE [LARGE SCALE GENOMIC DNA]</scope>
    <source>
        <strain evidence="43 44">NRRL 13137</strain>
    </source>
</reference>
<dbReference type="GO" id="GO:0004402">
    <property type="term" value="F:histone acetyltransferase activity"/>
    <property type="evidence" value="ECO:0007669"/>
    <property type="project" value="InterPro"/>
</dbReference>
<dbReference type="EC" id="2.3.1.48" evidence="7"/>
<dbReference type="SMART" id="SM00717">
    <property type="entry name" value="SANT"/>
    <property type="match status" value="2"/>
</dbReference>
<dbReference type="GO" id="GO:0000974">
    <property type="term" value="C:Prp19 complex"/>
    <property type="evidence" value="ECO:0007669"/>
    <property type="project" value="InterPro"/>
</dbReference>
<feature type="domain" description="Myb-like" evidence="40">
    <location>
        <begin position="1"/>
        <end position="52"/>
    </location>
</feature>
<evidence type="ECO:0000256" key="30">
    <source>
        <dbReference type="ARBA" id="ARBA00047787"/>
    </source>
</evidence>
<evidence type="ECO:0000256" key="15">
    <source>
        <dbReference type="ARBA" id="ARBA00022853"/>
    </source>
</evidence>
<feature type="domain" description="HTH myb-type" evidence="41">
    <location>
        <begin position="57"/>
        <end position="106"/>
    </location>
</feature>
<dbReference type="GO" id="GO:0006355">
    <property type="term" value="P:regulation of DNA-templated transcription"/>
    <property type="evidence" value="ECO:0007669"/>
    <property type="project" value="InterPro"/>
</dbReference>
<keyword evidence="19" id="KW-0010">Activator</keyword>
<feature type="region of interest" description="Disordered" evidence="39">
    <location>
        <begin position="763"/>
        <end position="801"/>
    </location>
</feature>
<feature type="region of interest" description="Disordered" evidence="39">
    <location>
        <begin position="110"/>
        <end position="189"/>
    </location>
</feature>
<feature type="region of interest" description="Disordered" evidence="39">
    <location>
        <begin position="392"/>
        <end position="411"/>
    </location>
</feature>
<dbReference type="RefSeq" id="XP_015409311.1">
    <property type="nucleotide sequence ID" value="XM_015548585.1"/>
</dbReference>
<dbReference type="SUPFAM" id="SSF55729">
    <property type="entry name" value="Acyl-CoA N-acyltransferases (Nat)"/>
    <property type="match status" value="1"/>
</dbReference>
<keyword evidence="44" id="KW-1185">Reference proteome</keyword>
<dbReference type="SUPFAM" id="SSF46689">
    <property type="entry name" value="Homeodomain-like"/>
    <property type="match status" value="1"/>
</dbReference>
<dbReference type="FunFam" id="3.40.630.30:FF:000002">
    <property type="entry name" value="Histone acetyltransferase"/>
    <property type="match status" value="1"/>
</dbReference>
<protein>
    <recommendedName>
        <fullName evidence="8">Histone acetyltransferase ESA1</fullName>
        <ecNumber evidence="7">2.3.1.48</ecNumber>
    </recommendedName>
    <alternativeName>
        <fullName evidence="33">Histone acetyltransferase esa1</fullName>
    </alternativeName>
    <alternativeName>
        <fullName evidence="24 34">protein 2-hydroxyisobutyryltransferase ESA1</fullName>
    </alternativeName>
    <alternativeName>
        <fullName evidence="26 35">protein acetyltransferase ESA1</fullName>
    </alternativeName>
    <alternativeName>
        <fullName evidence="25 36">protein crotonyltransferase ESA1</fullName>
    </alternativeName>
</protein>
<feature type="compositionally biased region" description="Low complexity" evidence="39">
    <location>
        <begin position="281"/>
        <end position="293"/>
    </location>
</feature>
<dbReference type="InterPro" id="IPR017930">
    <property type="entry name" value="Myb_dom"/>
</dbReference>
<dbReference type="PROSITE" id="PS50090">
    <property type="entry name" value="MYB_LIKE"/>
    <property type="match status" value="2"/>
</dbReference>
<dbReference type="SUPFAM" id="SSF54160">
    <property type="entry name" value="Chromo domain-like"/>
    <property type="match status" value="1"/>
</dbReference>
<dbReference type="CDD" id="cd11659">
    <property type="entry name" value="SANT_CDC5_II"/>
    <property type="match status" value="1"/>
</dbReference>
<dbReference type="STRING" id="1509407.A0A0L1JAC9"/>
<evidence type="ECO:0000259" key="40">
    <source>
        <dbReference type="PROSITE" id="PS50090"/>
    </source>
</evidence>
<evidence type="ECO:0000256" key="35">
    <source>
        <dbReference type="ARBA" id="ARBA00076782"/>
    </source>
</evidence>
<evidence type="ECO:0000256" key="6">
    <source>
        <dbReference type="ARBA" id="ARBA00011524"/>
    </source>
</evidence>
<feature type="compositionally biased region" description="Basic and acidic residues" evidence="39">
    <location>
        <begin position="129"/>
        <end position="152"/>
    </location>
</feature>
<evidence type="ECO:0000256" key="23">
    <source>
        <dbReference type="ARBA" id="ARBA00023242"/>
    </source>
</evidence>
<dbReference type="PANTHER" id="PTHR45885:SF1">
    <property type="entry name" value="CELL DIVISION CYCLE 5-LIKE PROTEIN"/>
    <property type="match status" value="1"/>
</dbReference>
<evidence type="ECO:0000256" key="37">
    <source>
        <dbReference type="PIRSR" id="PIRSR602717-51"/>
    </source>
</evidence>
<comment type="catalytic activity">
    <reaction evidence="31">
        <text>L-lysyl-[histone] + acetyl-CoA = N(6)-acetyl-L-lysyl-[histone] + CoA + H(+)</text>
        <dbReference type="Rhea" id="RHEA:21992"/>
        <dbReference type="Rhea" id="RHEA-COMP:9845"/>
        <dbReference type="Rhea" id="RHEA-COMP:11338"/>
        <dbReference type="ChEBI" id="CHEBI:15378"/>
        <dbReference type="ChEBI" id="CHEBI:29969"/>
        <dbReference type="ChEBI" id="CHEBI:57287"/>
        <dbReference type="ChEBI" id="CHEBI:57288"/>
        <dbReference type="ChEBI" id="CHEBI:61930"/>
        <dbReference type="EC" id="2.3.1.48"/>
    </reaction>
    <physiologicalReaction direction="left-to-right" evidence="31">
        <dbReference type="Rhea" id="RHEA:21993"/>
    </physiologicalReaction>
</comment>
<evidence type="ECO:0000256" key="28">
    <source>
        <dbReference type="ARBA" id="ARBA00047557"/>
    </source>
</evidence>
<feature type="region of interest" description="Disordered" evidence="39">
    <location>
        <begin position="920"/>
        <end position="1014"/>
    </location>
</feature>
<gene>
    <name evidence="43" type="ORF">ANOM_003328</name>
</gene>
<evidence type="ECO:0000256" key="25">
    <source>
        <dbReference type="ARBA" id="ARBA00031133"/>
    </source>
</evidence>
<dbReference type="Gene3D" id="1.10.10.10">
    <property type="entry name" value="Winged helix-like DNA-binding domain superfamily/Winged helix DNA-binding domain"/>
    <property type="match status" value="1"/>
</dbReference>
<keyword evidence="38" id="KW-0175">Coiled coil</keyword>
<dbReference type="InterPro" id="IPR021786">
    <property type="entry name" value="Cdc5p/Cef1_C"/>
</dbReference>
<evidence type="ECO:0000256" key="13">
    <source>
        <dbReference type="ARBA" id="ARBA00022737"/>
    </source>
</evidence>
<keyword evidence="15" id="KW-0156">Chromatin regulator</keyword>
<dbReference type="Pfam" id="PF13921">
    <property type="entry name" value="Myb_DNA-bind_6"/>
    <property type="match status" value="1"/>
</dbReference>
<evidence type="ECO:0000256" key="8">
    <source>
        <dbReference type="ARBA" id="ARBA00022255"/>
    </source>
</evidence>
<keyword evidence="23" id="KW-0539">Nucleus</keyword>
<evidence type="ECO:0000256" key="9">
    <source>
        <dbReference type="ARBA" id="ARBA00022454"/>
    </source>
</evidence>
<dbReference type="FunFam" id="1.10.10.60:FF:000021">
    <property type="entry name" value="CDC5 cell division cycle 5-like"/>
    <property type="match status" value="1"/>
</dbReference>
<comment type="catalytic activity">
    <reaction evidence="28">
        <text>2-hydroxyisobutanoyl-CoA + L-lysyl-[protein] = N(6)-(2-hydroxyisobutanoyl)-L-lysyl-[protein] + CoA + H(+)</text>
        <dbReference type="Rhea" id="RHEA:24180"/>
        <dbReference type="Rhea" id="RHEA-COMP:9752"/>
        <dbReference type="Rhea" id="RHEA-COMP:15921"/>
        <dbReference type="ChEBI" id="CHEBI:15378"/>
        <dbReference type="ChEBI" id="CHEBI:29969"/>
        <dbReference type="ChEBI" id="CHEBI:57287"/>
        <dbReference type="ChEBI" id="CHEBI:131780"/>
        <dbReference type="ChEBI" id="CHEBI:144968"/>
    </reaction>
    <physiologicalReaction direction="left-to-right" evidence="28">
        <dbReference type="Rhea" id="RHEA:24181"/>
    </physiologicalReaction>
</comment>
<dbReference type="InterPro" id="IPR002717">
    <property type="entry name" value="HAT_MYST-type"/>
</dbReference>
<dbReference type="InterPro" id="IPR025995">
    <property type="entry name" value="Tudor-knot"/>
</dbReference>
<evidence type="ECO:0000256" key="21">
    <source>
        <dbReference type="ARBA" id="ARBA00023187"/>
    </source>
</evidence>
<keyword evidence="17" id="KW-0805">Transcription regulation</keyword>
<dbReference type="GO" id="GO:0106226">
    <property type="term" value="F:peptide 2-hydroxyisobutyryltransferase activity"/>
    <property type="evidence" value="ECO:0007669"/>
    <property type="project" value="RHEA"/>
</dbReference>
<dbReference type="EMBL" id="JNOM01000054">
    <property type="protein sequence ID" value="KNG88388.1"/>
    <property type="molecule type" value="Genomic_DNA"/>
</dbReference>
<dbReference type="GO" id="GO:0000398">
    <property type="term" value="P:mRNA splicing, via spliceosome"/>
    <property type="evidence" value="ECO:0007669"/>
    <property type="project" value="InterPro"/>
</dbReference>
<evidence type="ECO:0000256" key="11">
    <source>
        <dbReference type="ARBA" id="ARBA00022679"/>
    </source>
</evidence>
<dbReference type="GO" id="GO:0003677">
    <property type="term" value="F:DNA binding"/>
    <property type="evidence" value="ECO:0007669"/>
    <property type="project" value="UniProtKB-KW"/>
</dbReference>
<dbReference type="Gene3D" id="3.30.60.60">
    <property type="entry name" value="N-acetyl transferase-like"/>
    <property type="match status" value="1"/>
</dbReference>
<comment type="similarity">
    <text evidence="3">Belongs to the MYST (SAS/MOZ) family.</text>
</comment>
<dbReference type="InterPro" id="IPR009057">
    <property type="entry name" value="Homeodomain-like_sf"/>
</dbReference>
<evidence type="ECO:0000256" key="36">
    <source>
        <dbReference type="ARBA" id="ARBA00077673"/>
    </source>
</evidence>
<dbReference type="PANTHER" id="PTHR45885">
    <property type="entry name" value="CELL DIVISION CYCLE 5-LIKE PROTEIN"/>
    <property type="match status" value="1"/>
</dbReference>
<dbReference type="InterPro" id="IPR047240">
    <property type="entry name" value="SANT_CDC5L_II"/>
</dbReference>
<dbReference type="Pfam" id="PF11717">
    <property type="entry name" value="Tudor-knot"/>
    <property type="match status" value="1"/>
</dbReference>
<evidence type="ECO:0000256" key="14">
    <source>
        <dbReference type="ARBA" id="ARBA00022763"/>
    </source>
</evidence>
<evidence type="ECO:0000256" key="17">
    <source>
        <dbReference type="ARBA" id="ARBA00023015"/>
    </source>
</evidence>
<dbReference type="InterPro" id="IPR001005">
    <property type="entry name" value="SANT/Myb"/>
</dbReference>
<proteinExistence type="inferred from homology"/>
<evidence type="ECO:0000256" key="31">
    <source>
        <dbReference type="ARBA" id="ARBA00048940"/>
    </source>
</evidence>
<evidence type="ECO:0000256" key="20">
    <source>
        <dbReference type="ARBA" id="ARBA00023163"/>
    </source>
</evidence>
<evidence type="ECO:0000256" key="5">
    <source>
        <dbReference type="ARBA" id="ARBA00011353"/>
    </source>
</evidence>
<keyword evidence="22" id="KW-0234">DNA repair</keyword>
<feature type="compositionally biased region" description="Basic and acidic residues" evidence="39">
    <location>
        <begin position="241"/>
        <end position="256"/>
    </location>
</feature>
<feature type="domain" description="HTH myb-type" evidence="41">
    <location>
        <begin position="1"/>
        <end position="56"/>
    </location>
</feature>
<dbReference type="InterPro" id="IPR016197">
    <property type="entry name" value="Chromo-like_dom_sf"/>
</dbReference>
<dbReference type="InterPro" id="IPR000953">
    <property type="entry name" value="Chromo/chromo_shadow_dom"/>
</dbReference>
<dbReference type="GeneID" id="26805132"/>
<evidence type="ECO:0000256" key="2">
    <source>
        <dbReference type="ARBA" id="ARBA00004286"/>
    </source>
</evidence>
<comment type="function">
    <text evidence="27">Catalytic component of the NuA4 histone acetyltransferase (HAT) complex which is involved in epigenetic transcriptional activation of selected genes principally by acetylation of nucleosomal histones H4, H3, H2B, H2A and H2A variant H2A.Z. Acetylates histone H4 to form H4K5ac, H4K8ac, H4K12ac and H4K16ac, histone H3 to form H3K14ac, and histone H2A to form H2AK4ac and H2AK7ac. The NuA4 complex is involved in the DNA damage response and is required for chromosome segregation. The NuA4 complex plays a direct role in repair of DNA double-strand breaks (DSBs) through homologous recombination. Recruitment to promoters depends on H3K4me. Also acetylates non-histone proteins. In addition to protein acetyltransferase, can use different acyl-CoA substrates, such as 2-hydroxyisobutanoyl-CoA (2-hydroxyisobutyryl-CoA) or (2E)-butenoyl-CoA (crotonyl-CoA), and is able to mediate protein 2-hydroxyisobutyrylation and crotonylation, respectively.</text>
</comment>
<feature type="compositionally biased region" description="Basic and acidic residues" evidence="39">
    <location>
        <begin position="763"/>
        <end position="777"/>
    </location>
</feature>
<evidence type="ECO:0000256" key="38">
    <source>
        <dbReference type="SAM" id="Coils"/>
    </source>
</evidence>
<keyword evidence="18" id="KW-0238">DNA-binding</keyword>
<evidence type="ECO:0000256" key="34">
    <source>
        <dbReference type="ARBA" id="ARBA00075313"/>
    </source>
</evidence>
<evidence type="ECO:0000256" key="12">
    <source>
        <dbReference type="ARBA" id="ARBA00022728"/>
    </source>
</evidence>
<organism evidence="43 44">
    <name type="scientific">Aspergillus nomiae NRRL (strain ATCC 15546 / NRRL 13137 / CBS 260.88 / M93)</name>
    <dbReference type="NCBI Taxonomy" id="1509407"/>
    <lineage>
        <taxon>Eukaryota</taxon>
        <taxon>Fungi</taxon>
        <taxon>Dikarya</taxon>
        <taxon>Ascomycota</taxon>
        <taxon>Pezizomycotina</taxon>
        <taxon>Eurotiomycetes</taxon>
        <taxon>Eurotiomycetidae</taxon>
        <taxon>Eurotiales</taxon>
        <taxon>Aspergillaceae</taxon>
        <taxon>Aspergillus</taxon>
        <taxon>Aspergillus subgen. Circumdati</taxon>
    </lineage>
</organism>
<dbReference type="Pfam" id="PF11831">
    <property type="entry name" value="Myb_Cef"/>
    <property type="match status" value="1"/>
</dbReference>
<evidence type="ECO:0000256" key="18">
    <source>
        <dbReference type="ARBA" id="ARBA00023125"/>
    </source>
</evidence>
<comment type="catalytic activity">
    <reaction evidence="30">
        <text>L-lysyl-[protein] + acetyl-CoA = N(6)-acetyl-L-lysyl-[protein] + CoA + H(+)</text>
        <dbReference type="Rhea" id="RHEA:45948"/>
        <dbReference type="Rhea" id="RHEA-COMP:9752"/>
        <dbReference type="Rhea" id="RHEA-COMP:10731"/>
        <dbReference type="ChEBI" id="CHEBI:15378"/>
        <dbReference type="ChEBI" id="CHEBI:29969"/>
        <dbReference type="ChEBI" id="CHEBI:57287"/>
        <dbReference type="ChEBI" id="CHEBI:57288"/>
        <dbReference type="ChEBI" id="CHEBI:61930"/>
    </reaction>
    <physiologicalReaction direction="left-to-right" evidence="30">
        <dbReference type="Rhea" id="RHEA:45949"/>
    </physiologicalReaction>
</comment>
<dbReference type="InterPro" id="IPR036388">
    <property type="entry name" value="WH-like_DNA-bd_sf"/>
</dbReference>
<evidence type="ECO:0000256" key="7">
    <source>
        <dbReference type="ARBA" id="ARBA00013184"/>
    </source>
</evidence>
<dbReference type="FunFam" id="1.10.10.10:FF:000022">
    <property type="entry name" value="Histone acetyltransferase"/>
    <property type="match status" value="1"/>
</dbReference>
<evidence type="ECO:0000256" key="22">
    <source>
        <dbReference type="ARBA" id="ARBA00023204"/>
    </source>
</evidence>
<evidence type="ECO:0000256" key="33">
    <source>
        <dbReference type="ARBA" id="ARBA00074445"/>
    </source>
</evidence>